<dbReference type="InParanoid" id="A0A0D0AQN3"/>
<evidence type="ECO:0000256" key="1">
    <source>
        <dbReference type="SAM" id="MobiDB-lite"/>
    </source>
</evidence>
<keyword evidence="3" id="KW-1185">Reference proteome</keyword>
<reference evidence="3" key="2">
    <citation type="submission" date="2015-01" db="EMBL/GenBank/DDBJ databases">
        <title>Evolutionary Origins and Diversification of the Mycorrhizal Mutualists.</title>
        <authorList>
            <consortium name="DOE Joint Genome Institute"/>
            <consortium name="Mycorrhizal Genomics Consortium"/>
            <person name="Kohler A."/>
            <person name="Kuo A."/>
            <person name="Nagy L.G."/>
            <person name="Floudas D."/>
            <person name="Copeland A."/>
            <person name="Barry K.W."/>
            <person name="Cichocki N."/>
            <person name="Veneault-Fourrey C."/>
            <person name="LaButti K."/>
            <person name="Lindquist E.A."/>
            <person name="Lipzen A."/>
            <person name="Lundell T."/>
            <person name="Morin E."/>
            <person name="Murat C."/>
            <person name="Riley R."/>
            <person name="Ohm R."/>
            <person name="Sun H."/>
            <person name="Tunlid A."/>
            <person name="Henrissat B."/>
            <person name="Grigoriev I.V."/>
            <person name="Hibbett D.S."/>
            <person name="Martin F."/>
        </authorList>
    </citation>
    <scope>NUCLEOTIDE SEQUENCE [LARGE SCALE GENOMIC DNA]</scope>
    <source>
        <strain evidence="3">UH-Slu-Lm8-n1</strain>
    </source>
</reference>
<dbReference type="EMBL" id="KN835773">
    <property type="protein sequence ID" value="KIK34313.1"/>
    <property type="molecule type" value="Genomic_DNA"/>
</dbReference>
<organism evidence="2 3">
    <name type="scientific">Suillus luteus UH-Slu-Lm8-n1</name>
    <dbReference type="NCBI Taxonomy" id="930992"/>
    <lineage>
        <taxon>Eukaryota</taxon>
        <taxon>Fungi</taxon>
        <taxon>Dikarya</taxon>
        <taxon>Basidiomycota</taxon>
        <taxon>Agaricomycotina</taxon>
        <taxon>Agaricomycetes</taxon>
        <taxon>Agaricomycetidae</taxon>
        <taxon>Boletales</taxon>
        <taxon>Suillineae</taxon>
        <taxon>Suillaceae</taxon>
        <taxon>Suillus</taxon>
    </lineage>
</organism>
<name>A0A0D0AQN3_9AGAM</name>
<proteinExistence type="predicted"/>
<dbReference type="AlphaFoldDB" id="A0A0D0AQN3"/>
<reference evidence="2 3" key="1">
    <citation type="submission" date="2014-04" db="EMBL/GenBank/DDBJ databases">
        <authorList>
            <consortium name="DOE Joint Genome Institute"/>
            <person name="Kuo A."/>
            <person name="Ruytinx J."/>
            <person name="Rineau F."/>
            <person name="Colpaert J."/>
            <person name="Kohler A."/>
            <person name="Nagy L.G."/>
            <person name="Floudas D."/>
            <person name="Copeland A."/>
            <person name="Barry K.W."/>
            <person name="Cichocki N."/>
            <person name="Veneault-Fourrey C."/>
            <person name="LaButti K."/>
            <person name="Lindquist E.A."/>
            <person name="Lipzen A."/>
            <person name="Lundell T."/>
            <person name="Morin E."/>
            <person name="Murat C."/>
            <person name="Sun H."/>
            <person name="Tunlid A."/>
            <person name="Henrissat B."/>
            <person name="Grigoriev I.V."/>
            <person name="Hibbett D.S."/>
            <person name="Martin F."/>
            <person name="Nordberg H.P."/>
            <person name="Cantor M.N."/>
            <person name="Hua S.X."/>
        </authorList>
    </citation>
    <scope>NUCLEOTIDE SEQUENCE [LARGE SCALE GENOMIC DNA]</scope>
    <source>
        <strain evidence="2 3">UH-Slu-Lm8-n1</strain>
    </source>
</reference>
<dbReference type="OrthoDB" id="2691999at2759"/>
<dbReference type="Proteomes" id="UP000054485">
    <property type="component" value="Unassembled WGS sequence"/>
</dbReference>
<sequence>MPQQALGASRFLFLIKYHGDASGIHNDQEKVHYLTKILSIFVSFWRPCTKNKAFSCNRSHSSDSFPVSSVTCTPSQNATQFSPASHPTRSPTTSNQLPLLNTSANSQPPVNILAPLPPRLSEADFLPSAHIPAALTTLPFPSSPTPAAAGYTVTKCAFVWHLSRDALRKMMLMSSSTMSTATNPL</sequence>
<gene>
    <name evidence="2" type="ORF">CY34DRAFT_17805</name>
</gene>
<evidence type="ECO:0000313" key="3">
    <source>
        <dbReference type="Proteomes" id="UP000054485"/>
    </source>
</evidence>
<feature type="region of interest" description="Disordered" evidence="1">
    <location>
        <begin position="77"/>
        <end position="100"/>
    </location>
</feature>
<dbReference type="HOGENOM" id="CLU_1462260_0_0_1"/>
<evidence type="ECO:0000313" key="2">
    <source>
        <dbReference type="EMBL" id="KIK34313.1"/>
    </source>
</evidence>
<accession>A0A0D0AQN3</accession>
<protein>
    <submittedName>
        <fullName evidence="2">Unplaced genomic scaffold CY34scaffold_642, whole genome shotgun sequence</fullName>
    </submittedName>
</protein>